<sequence>MGLCKVDFYSIEHSKVRVEQGECDRTNPDCQYICALPVLIIAYR</sequence>
<name>A0A2P2NNN4_RHIMU</name>
<dbReference type="AlphaFoldDB" id="A0A2P2NNN4"/>
<reference evidence="1" key="1">
    <citation type="submission" date="2018-02" db="EMBL/GenBank/DDBJ databases">
        <title>Rhizophora mucronata_Transcriptome.</title>
        <authorList>
            <person name="Meera S.P."/>
            <person name="Sreeshan A."/>
            <person name="Augustine A."/>
        </authorList>
    </citation>
    <scope>NUCLEOTIDE SEQUENCE</scope>
    <source>
        <tissue evidence="1">Leaf</tissue>
    </source>
</reference>
<accession>A0A2P2NNN4</accession>
<proteinExistence type="predicted"/>
<dbReference type="EMBL" id="GGEC01063623">
    <property type="protein sequence ID" value="MBX44107.1"/>
    <property type="molecule type" value="Transcribed_RNA"/>
</dbReference>
<organism evidence="1">
    <name type="scientific">Rhizophora mucronata</name>
    <name type="common">Asiatic mangrove</name>
    <dbReference type="NCBI Taxonomy" id="61149"/>
    <lineage>
        <taxon>Eukaryota</taxon>
        <taxon>Viridiplantae</taxon>
        <taxon>Streptophyta</taxon>
        <taxon>Embryophyta</taxon>
        <taxon>Tracheophyta</taxon>
        <taxon>Spermatophyta</taxon>
        <taxon>Magnoliopsida</taxon>
        <taxon>eudicotyledons</taxon>
        <taxon>Gunneridae</taxon>
        <taxon>Pentapetalae</taxon>
        <taxon>rosids</taxon>
        <taxon>fabids</taxon>
        <taxon>Malpighiales</taxon>
        <taxon>Rhizophoraceae</taxon>
        <taxon>Rhizophora</taxon>
    </lineage>
</organism>
<protein>
    <submittedName>
        <fullName evidence="1">Uncharacterized protein</fullName>
    </submittedName>
</protein>
<evidence type="ECO:0000313" key="1">
    <source>
        <dbReference type="EMBL" id="MBX44107.1"/>
    </source>
</evidence>